<dbReference type="Proteomes" id="UP001160148">
    <property type="component" value="Unassembled WGS sequence"/>
</dbReference>
<evidence type="ECO:0000313" key="1">
    <source>
        <dbReference type="EMBL" id="CAI6373194.1"/>
    </source>
</evidence>
<evidence type="ECO:0000313" key="2">
    <source>
        <dbReference type="Proteomes" id="UP001160148"/>
    </source>
</evidence>
<dbReference type="PANTHER" id="PTHR10773">
    <property type="entry name" value="DNA-DIRECTED RNA POLYMERASES I, II, AND III SUBUNIT RPABC2"/>
    <property type="match status" value="1"/>
</dbReference>
<reference evidence="1 2" key="1">
    <citation type="submission" date="2023-01" db="EMBL/GenBank/DDBJ databases">
        <authorList>
            <person name="Whitehead M."/>
        </authorList>
    </citation>
    <scope>NUCLEOTIDE SEQUENCE [LARGE SCALE GENOMIC DNA]</scope>
</reference>
<sequence>MNEEIQDTIKEKNVHLQMAEMAYEEKKKDKALSTVNNEILSVSFDLQKCLATPFLSSGLSFYKRQLWTFNLTIYETYGDKNYSYCYLWDETKANRGGQEVASCIYKYVNDKLDKCDSIKEIIFYSDCCPVGCLKEKGRDLIIHHTFLIPGHTHMEADTIHAAIEKQKKRTMIDIELPRDWAILISSVPRKPPINVIQMEQYNFLNFKELIGKVFIHKKINIDGEAVGWNKIRWMKYMTNNFGNILYKHSFSCDENQTFKILDLTKKTRRSCELHALHTNLLPLEAKKLKYLQSLLPFISESSRPFYYSLINNSTTCRSSEEESD</sequence>
<organism evidence="1 2">
    <name type="scientific">Macrosiphum euphorbiae</name>
    <name type="common">potato aphid</name>
    <dbReference type="NCBI Taxonomy" id="13131"/>
    <lineage>
        <taxon>Eukaryota</taxon>
        <taxon>Metazoa</taxon>
        <taxon>Ecdysozoa</taxon>
        <taxon>Arthropoda</taxon>
        <taxon>Hexapoda</taxon>
        <taxon>Insecta</taxon>
        <taxon>Pterygota</taxon>
        <taxon>Neoptera</taxon>
        <taxon>Paraneoptera</taxon>
        <taxon>Hemiptera</taxon>
        <taxon>Sternorrhyncha</taxon>
        <taxon>Aphidomorpha</taxon>
        <taxon>Aphidoidea</taxon>
        <taxon>Aphididae</taxon>
        <taxon>Macrosiphini</taxon>
        <taxon>Macrosiphum</taxon>
    </lineage>
</organism>
<keyword evidence="2" id="KW-1185">Reference proteome</keyword>
<dbReference type="EMBL" id="CARXXK010001085">
    <property type="protein sequence ID" value="CAI6373194.1"/>
    <property type="molecule type" value="Genomic_DNA"/>
</dbReference>
<gene>
    <name evidence="1" type="ORF">MEUPH1_LOCUS26979</name>
</gene>
<protein>
    <submittedName>
        <fullName evidence="1">Uncharacterized protein</fullName>
    </submittedName>
</protein>
<comment type="caution">
    <text evidence="1">The sequence shown here is derived from an EMBL/GenBank/DDBJ whole genome shotgun (WGS) entry which is preliminary data.</text>
</comment>
<accession>A0AAV0Y066</accession>
<proteinExistence type="predicted"/>
<dbReference type="PANTHER" id="PTHR10773:SF19">
    <property type="match status" value="1"/>
</dbReference>
<name>A0AAV0Y066_9HEMI</name>
<dbReference type="AlphaFoldDB" id="A0AAV0Y066"/>